<reference evidence="1 2" key="1">
    <citation type="submission" date="2024-06" db="EMBL/GenBank/DDBJ databases">
        <title>Chitinophaga defluvii sp. nov., isolated from municipal sewage.</title>
        <authorList>
            <person name="Zhang L."/>
        </authorList>
    </citation>
    <scope>NUCLEOTIDE SEQUENCE [LARGE SCALE GENOMIC DNA]</scope>
    <source>
        <strain evidence="1 2">H8</strain>
    </source>
</reference>
<sequence length="353" mass="39873">MKKRMYINLLIITIAVLAILSVLVINAEKSILQTNGFKRSFLQIPKLIFSSSGNLPVKSICGMTDSKFFFSAADPRIMFSFDQKIKKWDTSYLVFPINEKVLSAYNIVSDSIGATLFAGNYGLAFFSPFNAKDSTQTVKIKFKSPLFTRSAIISDNSIVLRALDSSRQIQQFVKAEKHTGEILTTWNPFNEMNDGGFSTDGILEYDKSTSRILYVQYYQNRFFCLDSNLNLLYERNTIDTTNTNKLITRNTGKTGDGSITPGVPLWQTNTLITANNGYIYIGSSLKSENENDADFDKNTVIDIYKMSNGDYFNSFYIPHIEGHEVNQIRVVDDMIVALYTGQIAMYQLEGLLH</sequence>
<protein>
    <recommendedName>
        <fullName evidence="3">TolB-like protein</fullName>
    </recommendedName>
</protein>
<accession>A0ABV2TBF1</accession>
<proteinExistence type="predicted"/>
<comment type="caution">
    <text evidence="1">The sequence shown here is derived from an EMBL/GenBank/DDBJ whole genome shotgun (WGS) entry which is preliminary data.</text>
</comment>
<evidence type="ECO:0000313" key="1">
    <source>
        <dbReference type="EMBL" id="MET7000331.1"/>
    </source>
</evidence>
<keyword evidence="2" id="KW-1185">Reference proteome</keyword>
<organism evidence="1 2">
    <name type="scientific">Chitinophaga defluvii</name>
    <dbReference type="NCBI Taxonomy" id="3163343"/>
    <lineage>
        <taxon>Bacteria</taxon>
        <taxon>Pseudomonadati</taxon>
        <taxon>Bacteroidota</taxon>
        <taxon>Chitinophagia</taxon>
        <taxon>Chitinophagales</taxon>
        <taxon>Chitinophagaceae</taxon>
        <taxon>Chitinophaga</taxon>
    </lineage>
</organism>
<evidence type="ECO:0008006" key="3">
    <source>
        <dbReference type="Google" id="ProtNLM"/>
    </source>
</evidence>
<evidence type="ECO:0000313" key="2">
    <source>
        <dbReference type="Proteomes" id="UP001549749"/>
    </source>
</evidence>
<dbReference type="RefSeq" id="WP_354662891.1">
    <property type="nucleotide sequence ID" value="NZ_JBEXAC010000002.1"/>
</dbReference>
<dbReference type="Proteomes" id="UP001549749">
    <property type="component" value="Unassembled WGS sequence"/>
</dbReference>
<name>A0ABV2TBF1_9BACT</name>
<dbReference type="EMBL" id="JBEXAC010000002">
    <property type="protein sequence ID" value="MET7000331.1"/>
    <property type="molecule type" value="Genomic_DNA"/>
</dbReference>
<gene>
    <name evidence="1" type="ORF">ABR189_23265</name>
</gene>